<gene>
    <name evidence="2" type="ORF">DZC73_14225</name>
</gene>
<dbReference type="InterPro" id="IPR029058">
    <property type="entry name" value="AB_hydrolase_fold"/>
</dbReference>
<reference evidence="2 3" key="1">
    <citation type="submission" date="2018-08" db="EMBL/GenBank/DDBJ databases">
        <authorList>
            <person name="Khan S.A."/>
            <person name="Jeon C.O."/>
            <person name="Chun B.H."/>
            <person name="Jeong S.E."/>
        </authorList>
    </citation>
    <scope>NUCLEOTIDE SEQUENCE [LARGE SCALE GENOMIC DNA]</scope>
    <source>
        <strain evidence="2 3">S-16</strain>
    </source>
</reference>
<comment type="caution">
    <text evidence="2">The sequence shown here is derived from an EMBL/GenBank/DDBJ whole genome shotgun (WGS) entry which is preliminary data.</text>
</comment>
<dbReference type="OrthoDB" id="9799989at2"/>
<reference evidence="2 3" key="2">
    <citation type="submission" date="2018-12" db="EMBL/GenBank/DDBJ databases">
        <title>Rhizobacter gummiphilus sp. nov., a rubber-degrading bacterium isolated from the soil of a botanical garden in Japan.</title>
        <authorList>
            <person name="Shunsuke S.S."/>
        </authorList>
    </citation>
    <scope>NUCLEOTIDE SEQUENCE [LARGE SCALE GENOMIC DNA]</scope>
    <source>
        <strain evidence="2 3">S-16</strain>
    </source>
</reference>
<dbReference type="PANTHER" id="PTHR42886">
    <property type="entry name" value="RE40534P-RELATED"/>
    <property type="match status" value="1"/>
</dbReference>
<name>A0A3N7HQF5_9BURK</name>
<dbReference type="SUPFAM" id="SSF53474">
    <property type="entry name" value="alpha/beta-Hydrolases"/>
    <property type="match status" value="1"/>
</dbReference>
<dbReference type="Proteomes" id="UP000267464">
    <property type="component" value="Unassembled WGS sequence"/>
</dbReference>
<protein>
    <submittedName>
        <fullName evidence="2">Alpha/beta fold hydrolase</fullName>
    </submittedName>
</protein>
<dbReference type="GO" id="GO:0016787">
    <property type="term" value="F:hydrolase activity"/>
    <property type="evidence" value="ECO:0007669"/>
    <property type="project" value="UniProtKB-KW"/>
</dbReference>
<dbReference type="Gene3D" id="3.40.50.1820">
    <property type="entry name" value="alpha/beta hydrolase"/>
    <property type="match status" value="1"/>
</dbReference>
<dbReference type="AlphaFoldDB" id="A0A3N7HQF5"/>
<feature type="domain" description="AB hydrolase-1" evidence="1">
    <location>
        <begin position="88"/>
        <end position="189"/>
    </location>
</feature>
<evidence type="ECO:0000259" key="1">
    <source>
        <dbReference type="Pfam" id="PF00561"/>
    </source>
</evidence>
<dbReference type="PANTHER" id="PTHR42886:SF29">
    <property type="entry name" value="PUMMELIG, ISOFORM A"/>
    <property type="match status" value="1"/>
</dbReference>
<accession>A0A3N7HQF5</accession>
<evidence type="ECO:0000313" key="2">
    <source>
        <dbReference type="EMBL" id="RQP24440.1"/>
    </source>
</evidence>
<sequence length="294" mass="31191">MTTTPANPAAAFYAGSRVVQGLGFALRALHSMAPALSTRAALRLFFTPLPWKFAMRRAVPAPWATQAWAFEGTQLIAYRRSDVSPGAPVVLLVHGWAGSGLQMRAIGDALAHAGMDPVLLDFPAHGRSGGWRSTLPQFARAIYAAVSRLGPLHGVVAHSLGALAALHSAAQGLPVGHLVLVAPSPPPRLFLNWFASSFGLAPVVSERMAARIEVVEGTPLQQFEPDWLGERIQQPTLVVHDQGDRVAPHAASQRLVQALANAALHTTSGLSHTRVLGDPAVAVSVLRHLLPSEH</sequence>
<dbReference type="InterPro" id="IPR000073">
    <property type="entry name" value="AB_hydrolase_1"/>
</dbReference>
<evidence type="ECO:0000313" key="3">
    <source>
        <dbReference type="Proteomes" id="UP000267464"/>
    </source>
</evidence>
<keyword evidence="3" id="KW-1185">Reference proteome</keyword>
<dbReference type="RefSeq" id="WP_124540974.1">
    <property type="nucleotide sequence ID" value="NZ_QUSW01000003.1"/>
</dbReference>
<dbReference type="Pfam" id="PF00561">
    <property type="entry name" value="Abhydrolase_1"/>
    <property type="match status" value="1"/>
</dbReference>
<keyword evidence="2" id="KW-0378">Hydrolase</keyword>
<proteinExistence type="predicted"/>
<organism evidence="2 3">
    <name type="scientific">Piscinibacter terrae</name>
    <dbReference type="NCBI Taxonomy" id="2496871"/>
    <lineage>
        <taxon>Bacteria</taxon>
        <taxon>Pseudomonadati</taxon>
        <taxon>Pseudomonadota</taxon>
        <taxon>Betaproteobacteria</taxon>
        <taxon>Burkholderiales</taxon>
        <taxon>Sphaerotilaceae</taxon>
        <taxon>Piscinibacter</taxon>
    </lineage>
</organism>
<dbReference type="EMBL" id="QUSW01000003">
    <property type="protein sequence ID" value="RQP24440.1"/>
    <property type="molecule type" value="Genomic_DNA"/>
</dbReference>